<evidence type="ECO:0000259" key="10">
    <source>
        <dbReference type="Pfam" id="PF01619"/>
    </source>
</evidence>
<dbReference type="PIRSF" id="PIRSF000196">
    <property type="entry name" value="Pro_dehydrog"/>
    <property type="match status" value="1"/>
</dbReference>
<proteinExistence type="predicted"/>
<evidence type="ECO:0000256" key="1">
    <source>
        <dbReference type="ARBA" id="ARBA00001974"/>
    </source>
</evidence>
<dbReference type="InterPro" id="IPR015659">
    <property type="entry name" value="Proline_oxidase"/>
</dbReference>
<reference evidence="11 12" key="1">
    <citation type="submission" date="2023-07" db="EMBL/GenBank/DDBJ databases">
        <title>Genomic Encyclopedia of Type Strains, Phase IV (KMG-IV): sequencing the most valuable type-strain genomes for metagenomic binning, comparative biology and taxonomic classification.</title>
        <authorList>
            <person name="Goeker M."/>
        </authorList>
    </citation>
    <scope>NUCLEOTIDE SEQUENCE [LARGE SCALE GENOMIC DNA]</scope>
    <source>
        <strain evidence="11 12">DSM 45903</strain>
    </source>
</reference>
<evidence type="ECO:0000256" key="9">
    <source>
        <dbReference type="ARBA" id="ARBA00048779"/>
    </source>
</evidence>
<protein>
    <recommendedName>
        <fullName evidence="3">proline dehydrogenase</fullName>
        <ecNumber evidence="3">1.5.5.2</ecNumber>
    </recommendedName>
</protein>
<evidence type="ECO:0000256" key="3">
    <source>
        <dbReference type="ARBA" id="ARBA00012695"/>
    </source>
</evidence>
<comment type="caution">
    <text evidence="11">The sequence shown here is derived from an EMBL/GenBank/DDBJ whole genome shotgun (WGS) entry which is preliminary data.</text>
</comment>
<keyword evidence="5" id="KW-0547">Nucleotide-binding</keyword>
<comment type="pathway">
    <text evidence="2">Amino-acid degradation; L-proline degradation into L-glutamate; L-glutamate from L-proline: step 1/2.</text>
</comment>
<comment type="catalytic activity">
    <reaction evidence="9">
        <text>L-proline + a quinone = (S)-1-pyrroline-5-carboxylate + a quinol + H(+)</text>
        <dbReference type="Rhea" id="RHEA:23784"/>
        <dbReference type="ChEBI" id="CHEBI:15378"/>
        <dbReference type="ChEBI" id="CHEBI:17388"/>
        <dbReference type="ChEBI" id="CHEBI:24646"/>
        <dbReference type="ChEBI" id="CHEBI:60039"/>
        <dbReference type="ChEBI" id="CHEBI:132124"/>
        <dbReference type="EC" id="1.5.5.2"/>
    </reaction>
</comment>
<comment type="cofactor">
    <cofactor evidence="1">
        <name>FAD</name>
        <dbReference type="ChEBI" id="CHEBI:57692"/>
    </cofactor>
</comment>
<dbReference type="InterPro" id="IPR002872">
    <property type="entry name" value="Proline_DH_dom"/>
</dbReference>
<sequence>MRTEEGKAANALKSIARDPRIKTYIQQSPDLYPLLYRAAKRFITGETRKDGISKAKELVSKGYSISLEYIGENTKSVKECIESKNEFLALIKEANYSDLTGVTVSLDLSHIGLTEDPGLAYDHLVELTEEAQSKDFSIMISMEESEKTDAILDIYKRASKRYSNVGITIQAHLHRSTDDIQELLDYPGKIRIVKGAYQEPSEKALPRSEALNKRYMELIDRLVKAEHPVSIATHDEAIIQEARRREILDARCVEMEMLYGIRPDRVKGLKDEGVNTKVYLTYGVEWYLYVCHRLAEYPPNIYTAIADMVEPDGADKSYY</sequence>
<evidence type="ECO:0000313" key="12">
    <source>
        <dbReference type="Proteomes" id="UP001185012"/>
    </source>
</evidence>
<dbReference type="Gene3D" id="3.20.20.220">
    <property type="match status" value="1"/>
</dbReference>
<accession>A0ABU1II07</accession>
<evidence type="ECO:0000256" key="4">
    <source>
        <dbReference type="ARBA" id="ARBA00022630"/>
    </source>
</evidence>
<dbReference type="Pfam" id="PF01619">
    <property type="entry name" value="Pro_dh"/>
    <property type="match status" value="1"/>
</dbReference>
<keyword evidence="6" id="KW-0274">FAD</keyword>
<gene>
    <name evidence="11" type="ORF">JOE21_000393</name>
</gene>
<dbReference type="EMBL" id="JAVDQG010000001">
    <property type="protein sequence ID" value="MDR6224405.1"/>
    <property type="molecule type" value="Genomic_DNA"/>
</dbReference>
<dbReference type="InterPro" id="IPR008219">
    <property type="entry name" value="PRODH_bac_arc"/>
</dbReference>
<organism evidence="11 12">
    <name type="scientific">Desmospora profundinema</name>
    <dbReference type="NCBI Taxonomy" id="1571184"/>
    <lineage>
        <taxon>Bacteria</taxon>
        <taxon>Bacillati</taxon>
        <taxon>Bacillota</taxon>
        <taxon>Bacilli</taxon>
        <taxon>Bacillales</taxon>
        <taxon>Thermoactinomycetaceae</taxon>
        <taxon>Desmospora</taxon>
    </lineage>
</organism>
<dbReference type="SUPFAM" id="SSF51730">
    <property type="entry name" value="FAD-linked oxidoreductase"/>
    <property type="match status" value="1"/>
</dbReference>
<feature type="domain" description="Proline dehydrogenase" evidence="10">
    <location>
        <begin position="53"/>
        <end position="283"/>
    </location>
</feature>
<dbReference type="PANTHER" id="PTHR13914">
    <property type="entry name" value="PROLINE OXIDASE"/>
    <property type="match status" value="1"/>
</dbReference>
<dbReference type="GO" id="GO:0016491">
    <property type="term" value="F:oxidoreductase activity"/>
    <property type="evidence" value="ECO:0007669"/>
    <property type="project" value="UniProtKB-KW"/>
</dbReference>
<name>A0ABU1II07_9BACL</name>
<evidence type="ECO:0000256" key="2">
    <source>
        <dbReference type="ARBA" id="ARBA00004739"/>
    </source>
</evidence>
<dbReference type="RefSeq" id="WP_309861707.1">
    <property type="nucleotide sequence ID" value="NZ_JAVDQG010000001.1"/>
</dbReference>
<evidence type="ECO:0000256" key="6">
    <source>
        <dbReference type="ARBA" id="ARBA00022827"/>
    </source>
</evidence>
<evidence type="ECO:0000256" key="8">
    <source>
        <dbReference type="ARBA" id="ARBA00023062"/>
    </source>
</evidence>
<keyword evidence="7 11" id="KW-0560">Oxidoreductase</keyword>
<evidence type="ECO:0000313" key="11">
    <source>
        <dbReference type="EMBL" id="MDR6224405.1"/>
    </source>
</evidence>
<evidence type="ECO:0000256" key="7">
    <source>
        <dbReference type="ARBA" id="ARBA00023002"/>
    </source>
</evidence>
<keyword evidence="4" id="KW-0285">Flavoprotein</keyword>
<keyword evidence="8" id="KW-0642">Proline metabolism</keyword>
<dbReference type="PANTHER" id="PTHR13914:SF0">
    <property type="entry name" value="PROLINE DEHYDROGENASE 1, MITOCHONDRIAL"/>
    <property type="match status" value="1"/>
</dbReference>
<dbReference type="EC" id="1.5.5.2" evidence="3"/>
<keyword evidence="12" id="KW-1185">Reference proteome</keyword>
<dbReference type="Proteomes" id="UP001185012">
    <property type="component" value="Unassembled WGS sequence"/>
</dbReference>
<evidence type="ECO:0000256" key="5">
    <source>
        <dbReference type="ARBA" id="ARBA00022741"/>
    </source>
</evidence>
<dbReference type="InterPro" id="IPR029041">
    <property type="entry name" value="FAD-linked_oxidoreductase-like"/>
</dbReference>